<evidence type="ECO:0000313" key="2">
    <source>
        <dbReference type="Proteomes" id="UP001163603"/>
    </source>
</evidence>
<organism evidence="1 2">
    <name type="scientific">Pistacia integerrima</name>
    <dbReference type="NCBI Taxonomy" id="434235"/>
    <lineage>
        <taxon>Eukaryota</taxon>
        <taxon>Viridiplantae</taxon>
        <taxon>Streptophyta</taxon>
        <taxon>Embryophyta</taxon>
        <taxon>Tracheophyta</taxon>
        <taxon>Spermatophyta</taxon>
        <taxon>Magnoliopsida</taxon>
        <taxon>eudicotyledons</taxon>
        <taxon>Gunneridae</taxon>
        <taxon>Pentapetalae</taxon>
        <taxon>rosids</taxon>
        <taxon>malvids</taxon>
        <taxon>Sapindales</taxon>
        <taxon>Anacardiaceae</taxon>
        <taxon>Pistacia</taxon>
    </lineage>
</organism>
<comment type="caution">
    <text evidence="1">The sequence shown here is derived from an EMBL/GenBank/DDBJ whole genome shotgun (WGS) entry which is preliminary data.</text>
</comment>
<keyword evidence="2" id="KW-1185">Reference proteome</keyword>
<dbReference type="EMBL" id="CM047738">
    <property type="protein sequence ID" value="KAJ0046310.1"/>
    <property type="molecule type" value="Genomic_DNA"/>
</dbReference>
<name>A0ACC0Z7F6_9ROSI</name>
<accession>A0ACC0Z7F6</accession>
<evidence type="ECO:0000313" key="1">
    <source>
        <dbReference type="EMBL" id="KAJ0046310.1"/>
    </source>
</evidence>
<protein>
    <submittedName>
        <fullName evidence="1">Uncharacterized protein</fullName>
    </submittedName>
</protein>
<proteinExistence type="predicted"/>
<dbReference type="Proteomes" id="UP001163603">
    <property type="component" value="Chromosome 3"/>
</dbReference>
<sequence>MLYKFGHSYHNLQSRVTRTLLHAFLDPTKSLPQHYGAIQGLAALGTSVVRLLILPNLEPYLQLLEPEMRFEEQKNKMKRTEAWRVYGALQHAAGLCVYDRLKKFPRLLTLPARSCLKRNGRVGTSLQPNKRKASMDNLMHQPPLKKMATGSAMGLMPVNSMSVDMHGPTGGFPNIVGSSMFGSSSVGISTMARQLPKENTLGREMGGRTSKTSTVLAQAWREDMDGGQLLASLFELYGESMFRFTPKSELLLFL</sequence>
<reference evidence="2" key="1">
    <citation type="journal article" date="2023" name="G3 (Bethesda)">
        <title>Genome assembly and association tests identify interacting loci associated with vigor, precocity, and sex in interspecific pistachio rootstocks.</title>
        <authorList>
            <person name="Palmer W."/>
            <person name="Jacygrad E."/>
            <person name="Sagayaradj S."/>
            <person name="Cavanaugh K."/>
            <person name="Han R."/>
            <person name="Bertier L."/>
            <person name="Beede B."/>
            <person name="Kafkas S."/>
            <person name="Golino D."/>
            <person name="Preece J."/>
            <person name="Michelmore R."/>
        </authorList>
    </citation>
    <scope>NUCLEOTIDE SEQUENCE [LARGE SCALE GENOMIC DNA]</scope>
</reference>
<gene>
    <name evidence="1" type="ORF">Pint_04031</name>
</gene>